<dbReference type="AlphaFoldDB" id="A0A9X2K2G5"/>
<sequence>MDARHQRIKAVFDVLNTNSNGYLESSDLETAARRIINDLGVGQGSEPAQAYLKSIDAYWTSLVSELDQNNDGRLSFEEFARPHTPQNYPSAVRPLAESLATLCDLDQDGYIERVDFVTAALGIGFPRAAAETFYAELDTAQQGRIPTSAFLTMFEEFLLAETRTAGQTLVPN</sequence>
<feature type="domain" description="EF-hand" evidence="1">
    <location>
        <begin position="3"/>
        <end position="38"/>
    </location>
</feature>
<dbReference type="SUPFAM" id="SSF47473">
    <property type="entry name" value="EF-hand"/>
    <property type="match status" value="1"/>
</dbReference>
<organism evidence="2 3">
    <name type="scientific">Nonomuraea thailandensis</name>
    <dbReference type="NCBI Taxonomy" id="1188745"/>
    <lineage>
        <taxon>Bacteria</taxon>
        <taxon>Bacillati</taxon>
        <taxon>Actinomycetota</taxon>
        <taxon>Actinomycetes</taxon>
        <taxon>Streptosporangiales</taxon>
        <taxon>Streptosporangiaceae</taxon>
        <taxon>Nonomuraea</taxon>
    </lineage>
</organism>
<dbReference type="Gene3D" id="1.10.238.10">
    <property type="entry name" value="EF-hand"/>
    <property type="match status" value="1"/>
</dbReference>
<dbReference type="RefSeq" id="WP_253744498.1">
    <property type="nucleotide sequence ID" value="NZ_BAABKA010000015.1"/>
</dbReference>
<reference evidence="2" key="1">
    <citation type="submission" date="2022-06" db="EMBL/GenBank/DDBJ databases">
        <title>Sequencing the genomes of 1000 actinobacteria strains.</title>
        <authorList>
            <person name="Klenk H.-P."/>
        </authorList>
    </citation>
    <scope>NUCLEOTIDE SEQUENCE</scope>
    <source>
        <strain evidence="2">DSM 46694</strain>
    </source>
</reference>
<gene>
    <name evidence="2" type="ORF">HD597_004389</name>
</gene>
<dbReference type="InterPro" id="IPR002048">
    <property type="entry name" value="EF_hand_dom"/>
</dbReference>
<name>A0A9X2K2G5_9ACTN</name>
<dbReference type="Proteomes" id="UP001139648">
    <property type="component" value="Unassembled WGS sequence"/>
</dbReference>
<evidence type="ECO:0000313" key="3">
    <source>
        <dbReference type="Proteomes" id="UP001139648"/>
    </source>
</evidence>
<dbReference type="CDD" id="cd00051">
    <property type="entry name" value="EFh"/>
    <property type="match status" value="1"/>
</dbReference>
<dbReference type="PROSITE" id="PS00018">
    <property type="entry name" value="EF_HAND_1"/>
    <property type="match status" value="2"/>
</dbReference>
<dbReference type="InterPro" id="IPR011992">
    <property type="entry name" value="EF-hand-dom_pair"/>
</dbReference>
<keyword evidence="3" id="KW-1185">Reference proteome</keyword>
<evidence type="ECO:0000313" key="2">
    <source>
        <dbReference type="EMBL" id="MCP2357369.1"/>
    </source>
</evidence>
<comment type="caution">
    <text evidence="2">The sequence shown here is derived from an EMBL/GenBank/DDBJ whole genome shotgun (WGS) entry which is preliminary data.</text>
</comment>
<dbReference type="PROSITE" id="PS50222">
    <property type="entry name" value="EF_HAND_2"/>
    <property type="match status" value="2"/>
</dbReference>
<proteinExistence type="predicted"/>
<protein>
    <submittedName>
        <fullName evidence="2">Ca2+-binding EF-hand superfamily protein</fullName>
    </submittedName>
</protein>
<dbReference type="InterPro" id="IPR018247">
    <property type="entry name" value="EF_Hand_1_Ca_BS"/>
</dbReference>
<evidence type="ECO:0000259" key="1">
    <source>
        <dbReference type="PROSITE" id="PS50222"/>
    </source>
</evidence>
<dbReference type="Pfam" id="PF13499">
    <property type="entry name" value="EF-hand_7"/>
    <property type="match status" value="1"/>
</dbReference>
<dbReference type="EMBL" id="JAMZEB010000002">
    <property type="protein sequence ID" value="MCP2357369.1"/>
    <property type="molecule type" value="Genomic_DNA"/>
</dbReference>
<accession>A0A9X2K2G5</accession>
<feature type="domain" description="EF-hand" evidence="1">
    <location>
        <begin position="54"/>
        <end position="89"/>
    </location>
</feature>
<dbReference type="GO" id="GO:0005509">
    <property type="term" value="F:calcium ion binding"/>
    <property type="evidence" value="ECO:0007669"/>
    <property type="project" value="InterPro"/>
</dbReference>